<dbReference type="EC" id="2.6.1.9" evidence="6"/>
<keyword evidence="5 6" id="KW-0663">Pyridoxal phosphate</keyword>
<dbReference type="Proteomes" id="UP000267654">
    <property type="component" value="Unassembled WGS sequence"/>
</dbReference>
<reference evidence="8 9" key="1">
    <citation type="submission" date="2018-06" db="EMBL/GenBank/DDBJ databases">
        <title>Extensive metabolic versatility and redundancy in microbially diverse, dynamic hydrothermal sediments.</title>
        <authorList>
            <person name="Dombrowski N."/>
            <person name="Teske A."/>
            <person name="Baker B.J."/>
        </authorList>
    </citation>
    <scope>NUCLEOTIDE SEQUENCE [LARGE SCALE GENOMIC DNA]</scope>
    <source>
        <strain evidence="8">B19_G9</strain>
    </source>
</reference>
<organism evidence="8 9">
    <name type="scientific">Aerophobetes bacterium</name>
    <dbReference type="NCBI Taxonomy" id="2030807"/>
    <lineage>
        <taxon>Bacteria</taxon>
        <taxon>Candidatus Aerophobota</taxon>
    </lineage>
</organism>
<keyword evidence="6" id="KW-0368">Histidine biosynthesis</keyword>
<comment type="similarity">
    <text evidence="6">Belongs to the class-II pyridoxal-phosphate-dependent aminotransferase family. Histidinol-phosphate aminotransferase subfamily.</text>
</comment>
<dbReference type="InterPro" id="IPR015422">
    <property type="entry name" value="PyrdxlP-dep_Trfase_small"/>
</dbReference>
<dbReference type="InterPro" id="IPR005861">
    <property type="entry name" value="HisP_aminotrans"/>
</dbReference>
<comment type="catalytic activity">
    <reaction evidence="6">
        <text>L-histidinol phosphate + 2-oxoglutarate = 3-(imidazol-4-yl)-2-oxopropyl phosphate + L-glutamate</text>
        <dbReference type="Rhea" id="RHEA:23744"/>
        <dbReference type="ChEBI" id="CHEBI:16810"/>
        <dbReference type="ChEBI" id="CHEBI:29985"/>
        <dbReference type="ChEBI" id="CHEBI:57766"/>
        <dbReference type="ChEBI" id="CHEBI:57980"/>
        <dbReference type="EC" id="2.6.1.9"/>
    </reaction>
</comment>
<dbReference type="GO" id="GO:0004400">
    <property type="term" value="F:histidinol-phosphate transaminase activity"/>
    <property type="evidence" value="ECO:0007669"/>
    <property type="project" value="UniProtKB-UniRule"/>
</dbReference>
<name>A0A662DF28_UNCAE</name>
<dbReference type="GO" id="GO:0000105">
    <property type="term" value="P:L-histidine biosynthetic process"/>
    <property type="evidence" value="ECO:0007669"/>
    <property type="project" value="UniProtKB-UniRule"/>
</dbReference>
<gene>
    <name evidence="6" type="primary">hisC</name>
    <name evidence="8" type="ORF">DRI96_03780</name>
</gene>
<evidence type="ECO:0000256" key="6">
    <source>
        <dbReference type="HAMAP-Rule" id="MF_01023"/>
    </source>
</evidence>
<evidence type="ECO:0000256" key="1">
    <source>
        <dbReference type="ARBA" id="ARBA00001933"/>
    </source>
</evidence>
<evidence type="ECO:0000313" key="9">
    <source>
        <dbReference type="Proteomes" id="UP000267654"/>
    </source>
</evidence>
<dbReference type="HAMAP" id="MF_01023">
    <property type="entry name" value="HisC_aminotrans_2"/>
    <property type="match status" value="1"/>
</dbReference>
<dbReference type="InterPro" id="IPR015421">
    <property type="entry name" value="PyrdxlP-dep_Trfase_major"/>
</dbReference>
<feature type="modified residue" description="N6-(pyridoxal phosphate)lysine" evidence="6">
    <location>
        <position position="232"/>
    </location>
</feature>
<comment type="subunit">
    <text evidence="2 6">Homodimer.</text>
</comment>
<dbReference type="AlphaFoldDB" id="A0A662DF28"/>
<comment type="caution">
    <text evidence="8">The sequence shown here is derived from an EMBL/GenBank/DDBJ whole genome shotgun (WGS) entry which is preliminary data.</text>
</comment>
<evidence type="ECO:0000256" key="5">
    <source>
        <dbReference type="ARBA" id="ARBA00022898"/>
    </source>
</evidence>
<evidence type="ECO:0000259" key="7">
    <source>
        <dbReference type="Pfam" id="PF00155"/>
    </source>
</evidence>
<protein>
    <recommendedName>
        <fullName evidence="6">Histidinol-phosphate aminotransferase</fullName>
        <ecNumber evidence="6">2.6.1.9</ecNumber>
    </recommendedName>
    <alternativeName>
        <fullName evidence="6">Imidazole acetol-phosphate transaminase</fullName>
    </alternativeName>
</protein>
<evidence type="ECO:0000256" key="2">
    <source>
        <dbReference type="ARBA" id="ARBA00011738"/>
    </source>
</evidence>
<comment type="pathway">
    <text evidence="6">Amino-acid biosynthesis; L-histidine biosynthesis; L-histidine from 5-phospho-alpha-D-ribose 1-diphosphate: step 7/9.</text>
</comment>
<dbReference type="Gene3D" id="3.90.1150.10">
    <property type="entry name" value="Aspartate Aminotransferase, domain 1"/>
    <property type="match status" value="1"/>
</dbReference>
<accession>A0A662DF28</accession>
<feature type="domain" description="Aminotransferase class I/classII large" evidence="7">
    <location>
        <begin position="39"/>
        <end position="364"/>
    </location>
</feature>
<dbReference type="Pfam" id="PF00155">
    <property type="entry name" value="Aminotran_1_2"/>
    <property type="match status" value="1"/>
</dbReference>
<dbReference type="PANTHER" id="PTHR43643:SF3">
    <property type="entry name" value="HISTIDINOL-PHOSPHATE AMINOTRANSFERASE"/>
    <property type="match status" value="1"/>
</dbReference>
<evidence type="ECO:0000256" key="3">
    <source>
        <dbReference type="ARBA" id="ARBA00022576"/>
    </source>
</evidence>
<dbReference type="InterPro" id="IPR015424">
    <property type="entry name" value="PyrdxlP-dep_Trfase"/>
</dbReference>
<dbReference type="NCBIfam" id="TIGR01141">
    <property type="entry name" value="hisC"/>
    <property type="match status" value="1"/>
</dbReference>
<dbReference type="PANTHER" id="PTHR43643">
    <property type="entry name" value="HISTIDINOL-PHOSPHATE AMINOTRANSFERASE 2"/>
    <property type="match status" value="1"/>
</dbReference>
<comment type="cofactor">
    <cofactor evidence="1 6">
        <name>pyridoxal 5'-phosphate</name>
        <dbReference type="ChEBI" id="CHEBI:597326"/>
    </cofactor>
</comment>
<dbReference type="Gene3D" id="3.40.640.10">
    <property type="entry name" value="Type I PLP-dependent aspartate aminotransferase-like (Major domain)"/>
    <property type="match status" value="1"/>
</dbReference>
<dbReference type="CDD" id="cd00609">
    <property type="entry name" value="AAT_like"/>
    <property type="match status" value="1"/>
</dbReference>
<keyword evidence="6" id="KW-0028">Amino-acid biosynthesis</keyword>
<proteinExistence type="inferred from homology"/>
<dbReference type="InterPro" id="IPR050106">
    <property type="entry name" value="HistidinolP_aminotransfase"/>
</dbReference>
<evidence type="ECO:0000313" key="8">
    <source>
        <dbReference type="EMBL" id="RLE12923.1"/>
    </source>
</evidence>
<dbReference type="SUPFAM" id="SSF53383">
    <property type="entry name" value="PLP-dependent transferases"/>
    <property type="match status" value="1"/>
</dbReference>
<evidence type="ECO:0000256" key="4">
    <source>
        <dbReference type="ARBA" id="ARBA00022679"/>
    </source>
</evidence>
<sequence length="371" mass="41747">MEAKMDDPIYKMVPTHILKIKPYVPGKPIEEVKRELGVKKVIKLASNENALGPSPRAIQAIKNYASKIHLYPDGAAYYLREDIASYLGVDSDNIIVGNGSDEIVSIITRIFIQKGDQAIMGDPSFLMYRIDTQLSRGEIVTVPLKDFGLDVSGILNSLTDKTRLIFISNPNNPTGTILKSKEMQELIQNLPPGTIVISDEAYHEYVDDSEYPDTLTWVKEGKNIIVLRTFSKIYGLAGLRVGYAIAKKQIISILNKVRPPFNVNSLAQVAARAALKDRDHVIKSKNLIRREKEFLYSCLKELKVPFVPTQANFILIETGENTKEIILALLKKGIIVRGMEAYNLPNHIRLTVGTREENETFIRELQNILQR</sequence>
<dbReference type="UniPathway" id="UPA00031">
    <property type="reaction ID" value="UER00012"/>
</dbReference>
<dbReference type="InterPro" id="IPR004839">
    <property type="entry name" value="Aminotransferase_I/II_large"/>
</dbReference>
<keyword evidence="4 6" id="KW-0808">Transferase</keyword>
<keyword evidence="3 6" id="KW-0032">Aminotransferase</keyword>
<dbReference type="GO" id="GO:0030170">
    <property type="term" value="F:pyridoxal phosphate binding"/>
    <property type="evidence" value="ECO:0007669"/>
    <property type="project" value="InterPro"/>
</dbReference>
<dbReference type="EMBL" id="QMQB01000122">
    <property type="protein sequence ID" value="RLE12923.1"/>
    <property type="molecule type" value="Genomic_DNA"/>
</dbReference>